<feature type="compositionally biased region" description="Gly residues" evidence="1">
    <location>
        <begin position="137"/>
        <end position="160"/>
    </location>
</feature>
<feature type="compositionally biased region" description="Basic and acidic residues" evidence="1">
    <location>
        <begin position="340"/>
        <end position="387"/>
    </location>
</feature>
<evidence type="ECO:0000313" key="4">
    <source>
        <dbReference type="Proteomes" id="UP000004358"/>
    </source>
</evidence>
<sequence>MDWFLRIAPLSRHALTAGACLVGALGMSTFALAEEAPIAPLTEQELAAESYQVDFKPPARGDKEKGDKDQKEKGDKEKAERRASNKPGEHGDKDKGEKGKEGEAKGEHRGHGQHGMHDRHGKPGMHHAWGGHRSNFGGHGFHGSAFGGTRSGHPGFGGHAMRGMAMQHGFGPMHGGHGHAGFGPGHGKSAHADRSPGMADPRAAMMRQQMQIQALEQKVERLANAIRGGHPEVKKPEHAPGHHGAAKPGMPGVANPSVAIHRLMAENAQLKQKVARLENAMKADKPEGKKDEAKKEESARRPDAAGPRGPMMRGGLGGFSGRGFEGMRGPAGPRGPIARGPRDGERERPQAGPRDGERRDRERGKRDEDRKESDRRSENRTESREGFVLDTNGDGFNDSPAEVAEVVVEVAVVDAE</sequence>
<evidence type="ECO:0000256" key="2">
    <source>
        <dbReference type="SAM" id="SignalP"/>
    </source>
</evidence>
<evidence type="ECO:0000313" key="3">
    <source>
        <dbReference type="EMBL" id="EAQ80847.1"/>
    </source>
</evidence>
<evidence type="ECO:0000256" key="1">
    <source>
        <dbReference type="SAM" id="MobiDB-lite"/>
    </source>
</evidence>
<comment type="caution">
    <text evidence="3">The sequence shown here is derived from an EMBL/GenBank/DDBJ whole genome shotgun (WGS) entry which is preliminary data.</text>
</comment>
<dbReference type="EMBL" id="AANZ01000007">
    <property type="protein sequence ID" value="EAQ80847.1"/>
    <property type="molecule type" value="Genomic_DNA"/>
</dbReference>
<dbReference type="RefSeq" id="WP_002650405.1">
    <property type="nucleotide sequence ID" value="NZ_CH672376.1"/>
</dbReference>
<keyword evidence="2" id="KW-0732">Signal</keyword>
<feature type="chain" id="PRO_5002665249" evidence="2">
    <location>
        <begin position="34"/>
        <end position="416"/>
    </location>
</feature>
<feature type="compositionally biased region" description="Gly residues" evidence="1">
    <location>
        <begin position="312"/>
        <end position="326"/>
    </location>
</feature>
<feature type="region of interest" description="Disordered" evidence="1">
    <location>
        <begin position="52"/>
        <end position="160"/>
    </location>
</feature>
<feature type="region of interest" description="Disordered" evidence="1">
    <location>
        <begin position="230"/>
        <end position="252"/>
    </location>
</feature>
<feature type="compositionally biased region" description="Basic and acidic residues" evidence="1">
    <location>
        <begin position="279"/>
        <end position="303"/>
    </location>
</feature>
<feature type="region of interest" description="Disordered" evidence="1">
    <location>
        <begin position="174"/>
        <end position="199"/>
    </location>
</feature>
<feature type="signal peptide" evidence="2">
    <location>
        <begin position="1"/>
        <end position="33"/>
    </location>
</feature>
<dbReference type="AlphaFoldDB" id="A3ZRS8"/>
<dbReference type="Proteomes" id="UP000004358">
    <property type="component" value="Unassembled WGS sequence"/>
</dbReference>
<feature type="compositionally biased region" description="Basic and acidic residues" evidence="1">
    <location>
        <begin position="230"/>
        <end position="240"/>
    </location>
</feature>
<feature type="compositionally biased region" description="Low complexity" evidence="1">
    <location>
        <begin position="327"/>
        <end position="339"/>
    </location>
</feature>
<dbReference type="HOGENOM" id="CLU_659989_0_0_0"/>
<feature type="compositionally biased region" description="Gly residues" evidence="1">
    <location>
        <begin position="174"/>
        <end position="186"/>
    </location>
</feature>
<feature type="region of interest" description="Disordered" evidence="1">
    <location>
        <begin position="279"/>
        <end position="400"/>
    </location>
</feature>
<feature type="compositionally biased region" description="Basic and acidic residues" evidence="1">
    <location>
        <begin position="57"/>
        <end position="118"/>
    </location>
</feature>
<gene>
    <name evidence="3" type="ORF">DSM3645_12541</name>
</gene>
<name>A3ZRS8_9BACT</name>
<proteinExistence type="predicted"/>
<reference evidence="3 4" key="1">
    <citation type="submission" date="2006-02" db="EMBL/GenBank/DDBJ databases">
        <authorList>
            <person name="Amann R."/>
            <person name="Ferriera S."/>
            <person name="Johnson J."/>
            <person name="Kravitz S."/>
            <person name="Halpern A."/>
            <person name="Remington K."/>
            <person name="Beeson K."/>
            <person name="Tran B."/>
            <person name="Rogers Y.-H."/>
            <person name="Friedman R."/>
            <person name="Venter J.C."/>
        </authorList>
    </citation>
    <scope>NUCLEOTIDE SEQUENCE [LARGE SCALE GENOMIC DNA]</scope>
    <source>
        <strain evidence="3 4">DSM 3645</strain>
    </source>
</reference>
<organism evidence="3 4">
    <name type="scientific">Blastopirellula marina DSM 3645</name>
    <dbReference type="NCBI Taxonomy" id="314230"/>
    <lineage>
        <taxon>Bacteria</taxon>
        <taxon>Pseudomonadati</taxon>
        <taxon>Planctomycetota</taxon>
        <taxon>Planctomycetia</taxon>
        <taxon>Pirellulales</taxon>
        <taxon>Pirellulaceae</taxon>
        <taxon>Blastopirellula</taxon>
    </lineage>
</organism>
<dbReference type="STRING" id="314230.DSM3645_12541"/>
<protein>
    <submittedName>
        <fullName evidence="3">Uncharacterized protein</fullName>
    </submittedName>
</protein>
<accession>A3ZRS8</accession>